<dbReference type="SMART" id="SM00321">
    <property type="entry name" value="WSC"/>
    <property type="match status" value="2"/>
</dbReference>
<dbReference type="Pfam" id="PF01822">
    <property type="entry name" value="WSC"/>
    <property type="match status" value="2"/>
</dbReference>
<keyword evidence="1" id="KW-0677">Repeat</keyword>
<feature type="domain" description="WSC" evidence="3">
    <location>
        <begin position="122"/>
        <end position="214"/>
    </location>
</feature>
<evidence type="ECO:0000313" key="4">
    <source>
        <dbReference type="EMBL" id="KAK0649598.1"/>
    </source>
</evidence>
<evidence type="ECO:0000256" key="2">
    <source>
        <dbReference type="SAM" id="MobiDB-lite"/>
    </source>
</evidence>
<dbReference type="PROSITE" id="PS51212">
    <property type="entry name" value="WSC"/>
    <property type="match status" value="2"/>
</dbReference>
<feature type="region of interest" description="Disordered" evidence="2">
    <location>
        <begin position="318"/>
        <end position="381"/>
    </location>
</feature>
<organism evidence="4 5">
    <name type="scientific">Cercophora newfieldiana</name>
    <dbReference type="NCBI Taxonomy" id="92897"/>
    <lineage>
        <taxon>Eukaryota</taxon>
        <taxon>Fungi</taxon>
        <taxon>Dikarya</taxon>
        <taxon>Ascomycota</taxon>
        <taxon>Pezizomycotina</taxon>
        <taxon>Sordariomycetes</taxon>
        <taxon>Sordariomycetidae</taxon>
        <taxon>Sordariales</taxon>
        <taxon>Lasiosphaeriaceae</taxon>
        <taxon>Cercophora</taxon>
    </lineage>
</organism>
<dbReference type="InterPro" id="IPR002889">
    <property type="entry name" value="WSC_carb-bd"/>
</dbReference>
<evidence type="ECO:0000256" key="1">
    <source>
        <dbReference type="ARBA" id="ARBA00022737"/>
    </source>
</evidence>
<dbReference type="EMBL" id="JAULSV010000003">
    <property type="protein sequence ID" value="KAK0649598.1"/>
    <property type="molecule type" value="Genomic_DNA"/>
</dbReference>
<accession>A0AA40CUC6</accession>
<gene>
    <name evidence="4" type="ORF">B0T16DRAFT_492203</name>
</gene>
<dbReference type="InterPro" id="IPR051589">
    <property type="entry name" value="Sialate-O-sulfotransferase"/>
</dbReference>
<evidence type="ECO:0000259" key="3">
    <source>
        <dbReference type="PROSITE" id="PS51212"/>
    </source>
</evidence>
<evidence type="ECO:0000313" key="5">
    <source>
        <dbReference type="Proteomes" id="UP001174936"/>
    </source>
</evidence>
<feature type="compositionally biased region" description="Low complexity" evidence="2">
    <location>
        <begin position="318"/>
        <end position="380"/>
    </location>
</feature>
<protein>
    <submittedName>
        <fullName evidence="4">WSC domain-containing protein</fullName>
    </submittedName>
</protein>
<feature type="compositionally biased region" description="Low complexity" evidence="2">
    <location>
        <begin position="79"/>
        <end position="90"/>
    </location>
</feature>
<sequence>MSSRPTCRRVPPGAATARFSGSLKAVASRMSICKTSSALLRAASRPRNWEHRKLPSGAGMTRASVSRGPNRLSFCTRRPATSPPSGATPAYNGKMGFNPGAQTDIFVGDEGNTPPLAVVPKAGSYLGCYPDSGNPRTLSVFLQIGESMTPEVCLQKCTAYGFKYAGLEDGHECWCGETAPPSSSRVAEGKCSKQCTGSVQTCGGPYFIEIYSTGITAPLPPVPRLSVSWSTMGCFVDPVTPRALPYKQDEINGTVTIAKCLAACEHYAYAGLEFGQECYCGTTLAGVQQAPDADCNIPCAGNTPAACGGNGRLNIYSHVPGSSPSSSSVMPTTLKTSTTSKSSTLTTGSTSRPTTSTRTSSSTTTSKPQSSTPTSSSVSTNWAAPCKNLQIPHSSPCVRLESA</sequence>
<dbReference type="Proteomes" id="UP001174936">
    <property type="component" value="Unassembled WGS sequence"/>
</dbReference>
<feature type="region of interest" description="Disordered" evidence="2">
    <location>
        <begin position="50"/>
        <end position="93"/>
    </location>
</feature>
<comment type="caution">
    <text evidence="4">The sequence shown here is derived from an EMBL/GenBank/DDBJ whole genome shotgun (WGS) entry which is preliminary data.</text>
</comment>
<name>A0AA40CUC6_9PEZI</name>
<reference evidence="4" key="1">
    <citation type="submission" date="2023-06" db="EMBL/GenBank/DDBJ databases">
        <title>Genome-scale phylogeny and comparative genomics of the fungal order Sordariales.</title>
        <authorList>
            <consortium name="Lawrence Berkeley National Laboratory"/>
            <person name="Hensen N."/>
            <person name="Bonometti L."/>
            <person name="Westerberg I."/>
            <person name="Brannstrom I.O."/>
            <person name="Guillou S."/>
            <person name="Cros-Aarteil S."/>
            <person name="Calhoun S."/>
            <person name="Haridas S."/>
            <person name="Kuo A."/>
            <person name="Mondo S."/>
            <person name="Pangilinan J."/>
            <person name="Riley R."/>
            <person name="Labutti K."/>
            <person name="Andreopoulos B."/>
            <person name="Lipzen A."/>
            <person name="Chen C."/>
            <person name="Yanf M."/>
            <person name="Daum C."/>
            <person name="Ng V."/>
            <person name="Clum A."/>
            <person name="Steindorff A."/>
            <person name="Ohm R."/>
            <person name="Martin F."/>
            <person name="Silar P."/>
            <person name="Natvig D."/>
            <person name="Lalanne C."/>
            <person name="Gautier V."/>
            <person name="Ament-Velasquez S.L."/>
            <person name="Kruys A."/>
            <person name="Hutchinson M.I."/>
            <person name="Powell A.J."/>
            <person name="Barry K."/>
            <person name="Miller A.N."/>
            <person name="Grigoriev I.V."/>
            <person name="Debuchy R."/>
            <person name="Gladieux P."/>
            <person name="Thoren M.H."/>
            <person name="Johannesson H."/>
        </authorList>
    </citation>
    <scope>NUCLEOTIDE SEQUENCE</scope>
    <source>
        <strain evidence="4">SMH2532-1</strain>
    </source>
</reference>
<keyword evidence="5" id="KW-1185">Reference proteome</keyword>
<feature type="domain" description="WSC" evidence="3">
    <location>
        <begin position="228"/>
        <end position="319"/>
    </location>
</feature>
<dbReference type="PANTHER" id="PTHR45964:SF5">
    <property type="entry name" value="WSCD FAMILY MEMBER CG9164"/>
    <property type="match status" value="1"/>
</dbReference>
<dbReference type="AlphaFoldDB" id="A0AA40CUC6"/>
<dbReference type="PANTHER" id="PTHR45964">
    <property type="entry name" value="WSCD FAMILY MEMBER CG9164"/>
    <property type="match status" value="1"/>
</dbReference>
<proteinExistence type="predicted"/>